<feature type="transmembrane region" description="Helical" evidence="1">
    <location>
        <begin position="52"/>
        <end position="74"/>
    </location>
</feature>
<keyword evidence="1" id="KW-0472">Membrane</keyword>
<name>A0A225C7R2_9MICO</name>
<protein>
    <submittedName>
        <fullName evidence="2">Uncharacterized protein</fullName>
    </submittedName>
</protein>
<evidence type="ECO:0000256" key="1">
    <source>
        <dbReference type="SAM" id="Phobius"/>
    </source>
</evidence>
<sequence length="207" mass="22078">MADDGWVRIPPPTTRQRLLLAAGVASGLTLFGGSALLHGAPDLAARWLGDSAFVRILAIVTAFALVFAVCYVIVGVRTQPPAVHVERRMFRIGKDEVPFSDLTGAKPESGDDRKPSLRVLRLLTRGGDSCSIVVATQKGMALTPEQSAALVEAVRGSAIAPPYTSDDPTGRFSHVNFPMDLDIPRTLAYIESPPPAPTPRRRRGAAA</sequence>
<keyword evidence="1" id="KW-1133">Transmembrane helix</keyword>
<accession>A0A225C7R2</accession>
<organism evidence="2 3">
    <name type="scientific">Clavibacter tessellarius</name>
    <dbReference type="NCBI Taxonomy" id="31965"/>
    <lineage>
        <taxon>Bacteria</taxon>
        <taxon>Bacillati</taxon>
        <taxon>Actinomycetota</taxon>
        <taxon>Actinomycetes</taxon>
        <taxon>Micrococcales</taxon>
        <taxon>Microbacteriaceae</taxon>
        <taxon>Clavibacter</taxon>
    </lineage>
</organism>
<proteinExistence type="predicted"/>
<dbReference type="RefSeq" id="WP_094127481.1">
    <property type="nucleotide sequence ID" value="NZ_CP040788.1"/>
</dbReference>
<reference evidence="2" key="1">
    <citation type="submission" date="2017-08" db="EMBL/GenBank/DDBJ databases">
        <title>Genomes of multiple Clavibacter strains from different subspecies.</title>
        <authorList>
            <person name="Yuan X.-K."/>
            <person name="Li X.-S."/>
            <person name="Nie J."/>
            <person name="De Boer S.H."/>
        </authorList>
    </citation>
    <scope>NUCLEOTIDE SEQUENCE [LARGE SCALE GENOMIC DNA]</scope>
    <source>
        <strain evidence="2">ATCC 33566</strain>
    </source>
</reference>
<keyword evidence="1" id="KW-0812">Transmembrane</keyword>
<dbReference type="OrthoDB" id="5068336at2"/>
<evidence type="ECO:0000313" key="3">
    <source>
        <dbReference type="Proteomes" id="UP000215316"/>
    </source>
</evidence>
<keyword evidence="3" id="KW-1185">Reference proteome</keyword>
<evidence type="ECO:0000313" key="2">
    <source>
        <dbReference type="EMBL" id="OQJ62728.1"/>
    </source>
</evidence>
<comment type="caution">
    <text evidence="2">The sequence shown here is derived from an EMBL/GenBank/DDBJ whole genome shotgun (WGS) entry which is preliminary data.</text>
</comment>
<dbReference type="Proteomes" id="UP000215316">
    <property type="component" value="Unassembled WGS sequence"/>
</dbReference>
<gene>
    <name evidence="2" type="ORF">B5P24_06830</name>
</gene>
<feature type="transmembrane region" description="Helical" evidence="1">
    <location>
        <begin position="18"/>
        <end position="40"/>
    </location>
</feature>
<dbReference type="EMBL" id="MZMQ01000001">
    <property type="protein sequence ID" value="OQJ62728.1"/>
    <property type="molecule type" value="Genomic_DNA"/>
</dbReference>
<dbReference type="AlphaFoldDB" id="A0A225C7R2"/>